<dbReference type="EMBL" id="VUOB01000009">
    <property type="protein sequence ID" value="KAA2265102.1"/>
    <property type="molecule type" value="Genomic_DNA"/>
</dbReference>
<dbReference type="AlphaFoldDB" id="A0A5B2XQF1"/>
<evidence type="ECO:0000313" key="3">
    <source>
        <dbReference type="Proteomes" id="UP000323454"/>
    </source>
</evidence>
<comment type="caution">
    <text evidence="2">The sequence shown here is derived from an EMBL/GenBank/DDBJ whole genome shotgun (WGS) entry which is preliminary data.</text>
</comment>
<feature type="region of interest" description="Disordered" evidence="1">
    <location>
        <begin position="1"/>
        <end position="25"/>
    </location>
</feature>
<gene>
    <name evidence="2" type="ORF">F0L68_05430</name>
</gene>
<reference evidence="2 3" key="2">
    <citation type="submission" date="2019-09" db="EMBL/GenBank/DDBJ databases">
        <authorList>
            <person name="Jin C."/>
        </authorList>
    </citation>
    <scope>NUCLEOTIDE SEQUENCE [LARGE SCALE GENOMIC DNA]</scope>
    <source>
        <strain evidence="2 3">AN110305</strain>
    </source>
</reference>
<evidence type="ECO:0000313" key="2">
    <source>
        <dbReference type="EMBL" id="KAA2265102.1"/>
    </source>
</evidence>
<dbReference type="Proteomes" id="UP000323454">
    <property type="component" value="Unassembled WGS sequence"/>
</dbReference>
<keyword evidence="3" id="KW-1185">Reference proteome</keyword>
<feature type="region of interest" description="Disordered" evidence="1">
    <location>
        <begin position="55"/>
        <end position="94"/>
    </location>
</feature>
<reference evidence="2 3" key="1">
    <citation type="submission" date="2019-09" db="EMBL/GenBank/DDBJ databases">
        <title>Goodfellowia gen. nov., a new genus of the Pseudonocardineae related to Actinoalloteichus, containing Goodfellowia coeruleoviolacea gen. nov., comb. nov. gen. nov., comb. nov.</title>
        <authorList>
            <person name="Labeda D."/>
        </authorList>
    </citation>
    <scope>NUCLEOTIDE SEQUENCE [LARGE SCALE GENOMIC DNA]</scope>
    <source>
        <strain evidence="2 3">AN110305</strain>
    </source>
</reference>
<feature type="compositionally biased region" description="Polar residues" evidence="1">
    <location>
        <begin position="11"/>
        <end position="20"/>
    </location>
</feature>
<sequence>MASYSRARFPTGSSRATTADNPAPTFRRGYGFHPLCSFVDHGIEGTGEPLAMIRRRRRPPCGSASATAPAIPSARPRSARSPQPTAATRPPCCSGRAWAACRPAPGRSGRCSS</sequence>
<organism evidence="2 3">
    <name type="scientific">Solihabitans fulvus</name>
    <dbReference type="NCBI Taxonomy" id="1892852"/>
    <lineage>
        <taxon>Bacteria</taxon>
        <taxon>Bacillati</taxon>
        <taxon>Actinomycetota</taxon>
        <taxon>Actinomycetes</taxon>
        <taxon>Pseudonocardiales</taxon>
        <taxon>Pseudonocardiaceae</taxon>
        <taxon>Solihabitans</taxon>
    </lineage>
</organism>
<feature type="compositionally biased region" description="Low complexity" evidence="1">
    <location>
        <begin position="63"/>
        <end position="87"/>
    </location>
</feature>
<dbReference type="OrthoDB" id="3254802at2"/>
<protein>
    <submittedName>
        <fullName evidence="2">Uncharacterized protein</fullName>
    </submittedName>
</protein>
<accession>A0A5B2XQF1</accession>
<evidence type="ECO:0000256" key="1">
    <source>
        <dbReference type="SAM" id="MobiDB-lite"/>
    </source>
</evidence>
<proteinExistence type="predicted"/>
<name>A0A5B2XQF1_9PSEU</name>